<reference evidence="1 2" key="1">
    <citation type="journal article" date="2021" name="Elife">
        <title>Chloroplast acquisition without the gene transfer in kleptoplastic sea slugs, Plakobranchus ocellatus.</title>
        <authorList>
            <person name="Maeda T."/>
            <person name="Takahashi S."/>
            <person name="Yoshida T."/>
            <person name="Shimamura S."/>
            <person name="Takaki Y."/>
            <person name="Nagai Y."/>
            <person name="Toyoda A."/>
            <person name="Suzuki Y."/>
            <person name="Arimoto A."/>
            <person name="Ishii H."/>
            <person name="Satoh N."/>
            <person name="Nishiyama T."/>
            <person name="Hasebe M."/>
            <person name="Maruyama T."/>
            <person name="Minagawa J."/>
            <person name="Obokata J."/>
            <person name="Shigenobu S."/>
        </authorList>
    </citation>
    <scope>NUCLEOTIDE SEQUENCE [LARGE SCALE GENOMIC DNA]</scope>
</reference>
<name>A0AAV3ZAQ4_9GAST</name>
<keyword evidence="2" id="KW-1185">Reference proteome</keyword>
<evidence type="ECO:0000313" key="1">
    <source>
        <dbReference type="EMBL" id="GFN91677.1"/>
    </source>
</evidence>
<dbReference type="EMBL" id="BLXT01002155">
    <property type="protein sequence ID" value="GFN91677.1"/>
    <property type="molecule type" value="Genomic_DNA"/>
</dbReference>
<sequence>MTRKDFVVFKSMPNNVKNLTIGDDGQENNVEQNQAAYHNEGRTRRNLPCNSLWWCPQKDGCVSAKSKLLGDNSNCNHIGERFKCTKHSASKKTDLLTLCQSGQIPNL</sequence>
<accession>A0AAV3ZAQ4</accession>
<proteinExistence type="predicted"/>
<dbReference type="Proteomes" id="UP000735302">
    <property type="component" value="Unassembled WGS sequence"/>
</dbReference>
<protein>
    <submittedName>
        <fullName evidence="1">Uncharacterized protein</fullName>
    </submittedName>
</protein>
<evidence type="ECO:0000313" key="2">
    <source>
        <dbReference type="Proteomes" id="UP000735302"/>
    </source>
</evidence>
<gene>
    <name evidence="1" type="ORF">PoB_001818300</name>
</gene>
<organism evidence="1 2">
    <name type="scientific">Plakobranchus ocellatus</name>
    <dbReference type="NCBI Taxonomy" id="259542"/>
    <lineage>
        <taxon>Eukaryota</taxon>
        <taxon>Metazoa</taxon>
        <taxon>Spiralia</taxon>
        <taxon>Lophotrochozoa</taxon>
        <taxon>Mollusca</taxon>
        <taxon>Gastropoda</taxon>
        <taxon>Heterobranchia</taxon>
        <taxon>Euthyneura</taxon>
        <taxon>Panpulmonata</taxon>
        <taxon>Sacoglossa</taxon>
        <taxon>Placobranchoidea</taxon>
        <taxon>Plakobranchidae</taxon>
        <taxon>Plakobranchus</taxon>
    </lineage>
</organism>
<dbReference type="AlphaFoldDB" id="A0AAV3ZAQ4"/>
<comment type="caution">
    <text evidence="1">The sequence shown here is derived from an EMBL/GenBank/DDBJ whole genome shotgun (WGS) entry which is preliminary data.</text>
</comment>